<dbReference type="RefSeq" id="XP_048330318.2">
    <property type="nucleotide sequence ID" value="XM_048474361.2"/>
</dbReference>
<evidence type="ECO:0000256" key="3">
    <source>
        <dbReference type="ARBA" id="ARBA00022737"/>
    </source>
</evidence>
<dbReference type="Proteomes" id="UP001652623">
    <property type="component" value="Chromosome 2"/>
</dbReference>
<keyword evidence="5" id="KW-0611">Plant defense</keyword>
<dbReference type="RefSeq" id="XP_048330317.2">
    <property type="nucleotide sequence ID" value="XM_048474360.2"/>
</dbReference>
<evidence type="ECO:0000313" key="9">
    <source>
        <dbReference type="Proteomes" id="UP001652623"/>
    </source>
</evidence>
<keyword evidence="4" id="KW-0547">Nucleotide-binding</keyword>
<dbReference type="SMART" id="SM00369">
    <property type="entry name" value="LRR_TYP"/>
    <property type="match status" value="3"/>
</dbReference>
<dbReference type="GeneID" id="107419328"/>
<evidence type="ECO:0000259" key="7">
    <source>
        <dbReference type="Pfam" id="PF00931"/>
    </source>
</evidence>
<sequence length="1522" mass="176750">MACPVWEKLHLSKKLQEWPLFNDAVVVTVSQTPSLRNIQQEIAEKLDLRLDKESIYERALLLRNRLKGEKKFLIILDDVWNNNELNLLDVGIVFESDQNGCKILLTSRFERVLRDDMCVENNFQVSLLSEDESWNWFNHIVNDSIKLDPEFQHCGTMIVKECACLPIAIVTMAHALKNRALPFWRDALGQLQRSNQSEKVYSRIKLCFDYLQREEAKSLLLLCALHKEDERIKMEYLMRYGIGLDAFEGARTLKAARDRVYSLVEELKDRCLLLNGDYSGTVKMHDVIRDVVISIAKESHMYSFRDGAEAEECLKKKKPKDVKAISLPNGFVDQLISDRLEYEQLGLILINEKKSFRIPNDFFEYTKELTVLKLSCPYLEVPPSLCFLQNLHMLCFRGCVLRDVALIGDLKNLEILDLSWSNIEELPIQIRQLTRLRLLDLSGIEFCYPLQMIHPDVISHLKRLEELYMGTFDNWDHFRVADGETSKNAGLIELKDLVNLTALDLQIPDVKMLPEDLFTQKLERYKISIGIARFLDNGYDFLQISDSRYLEIKHTQSSLVLLDHGLQMLLKRSQVLYLDGLNGLNNIVCELDKNGFPELKKLTFKNNYKIEYLINTTMEKIDHPCGAFGSLGSLCLDNLTNLEKICHGKVTDESFKRLMVIEVRDCDRLKNLLPISFARKLEKIEIIDCEMMEEILEDDDDDDDDNEEAIYKFPQLCSMTLTNVSKLRQFCSKLEKNSTFHNKEEPLIVLPLFNGKFVCFPKLKILELCGCNFMKIWDDHLLPGLTCFKNLTKLDIVNCRSLKNLFSCSMAVGLEQLYSIQISDCTMMEEIMSSNINGRRHVSFPKLSYLKLQNLSKITGFSSEVVIEFPCLTELFIQDCPEFRTFISDSHDMSCILFNKKFVSFPKLKNLELSGCNFMKIWDDQLLPSSTSFHNLEKLFVDGCGFLKYLFPPSMVDSFKYLFSLEVRDCIMMEEIITNTDEGMHQMSFPELNYLKLETLPKITRFVSQGFMEFPVLTELYIQNCPKFPTFIFNSGGNRATMPPFFNEQFVSFPKLNNVELYRCNFRKTWNDHLPFSSNSFRNLTKLLVVSCKFLRNLFSSTIAASFEHLSYLEIRNCMMMEEIMSSNRRTCTNVSFSKLSHMKLQNLPRAGRFSSAVFVEFPMLTELSIEDCPEFKTFISDWEKNNCSDMPPLFNEKFVSFPKLKNLEFTKKKLESLELSRSCNFMKIWDEQRLPNSTSFNNLKSLLIIGFDFLESLFSSRMVTSFKHLYSLEIRDCTRMEEIMSNNERRYKMSFPRLNYLKLQNLPKTTTFSSSIFIEFPMLTGLSIHNCPEFKTFISNREVNSCSSSSNIPSLFDEMVVSFPKLEYLELSRCNFVNIWDAQFLLNSTSFCNLRYLLVVGCGFLKNLFSSTVAPSFEQLYSVKIRDCMMMEEIVSNSERTYNMSFPKLNYLKLESLSRIARFSSEIFVEFPVLTELSIQDCPEFKTFISDSEEISYTDVTPPLLNEKFVSLPNLKNLELS</sequence>
<dbReference type="SUPFAM" id="SSF52047">
    <property type="entry name" value="RNI-like"/>
    <property type="match status" value="3"/>
</dbReference>
<dbReference type="Gene3D" id="1.10.8.430">
    <property type="entry name" value="Helical domain of apoptotic protease-activating factors"/>
    <property type="match status" value="1"/>
</dbReference>
<dbReference type="InterPro" id="IPR050905">
    <property type="entry name" value="Plant_NBS-LRR"/>
</dbReference>
<dbReference type="InterPro" id="IPR032675">
    <property type="entry name" value="LRR_dom_sf"/>
</dbReference>
<dbReference type="PANTHER" id="PTHR33463">
    <property type="entry name" value="NB-ARC DOMAIN-CONTAINING PROTEIN-RELATED"/>
    <property type="match status" value="1"/>
</dbReference>
<dbReference type="Pfam" id="PF23247">
    <property type="entry name" value="LRR_RPS2"/>
    <property type="match status" value="6"/>
</dbReference>
<feature type="domain" description="Disease resistance protein At4g27190-like leucine-rich repeats" evidence="8">
    <location>
        <begin position="1367"/>
        <end position="1491"/>
    </location>
</feature>
<feature type="domain" description="Disease resistance protein At4g27190-like leucine-rich repeats" evidence="8">
    <location>
        <begin position="576"/>
        <end position="685"/>
    </location>
</feature>
<dbReference type="Gene3D" id="3.40.50.300">
    <property type="entry name" value="P-loop containing nucleotide triphosphate hydrolases"/>
    <property type="match status" value="1"/>
</dbReference>
<feature type="domain" description="Disease resistance protein At4g27190-like leucine-rich repeats" evidence="8">
    <location>
        <begin position="908"/>
        <end position="1028"/>
    </location>
</feature>
<evidence type="ECO:0000259" key="8">
    <source>
        <dbReference type="Pfam" id="PF23247"/>
    </source>
</evidence>
<dbReference type="SUPFAM" id="SSF52058">
    <property type="entry name" value="L domain-like"/>
    <property type="match status" value="1"/>
</dbReference>
<dbReference type="InterPro" id="IPR042197">
    <property type="entry name" value="Apaf_helical"/>
</dbReference>
<keyword evidence="2" id="KW-0433">Leucine-rich repeat</keyword>
<accession>A0ABM3IKF3</accession>
<feature type="domain" description="Disease resistance protein At4g27190-like leucine-rich repeats" evidence="8">
    <location>
        <begin position="764"/>
        <end position="888"/>
    </location>
</feature>
<dbReference type="InterPro" id="IPR027417">
    <property type="entry name" value="P-loop_NTPase"/>
</dbReference>
<name>A0ABM3IKF3_ZIZJJ</name>
<dbReference type="InterPro" id="IPR003591">
    <property type="entry name" value="Leu-rich_rpt_typical-subtyp"/>
</dbReference>
<evidence type="ECO:0000256" key="1">
    <source>
        <dbReference type="ARBA" id="ARBA00008894"/>
    </source>
</evidence>
<keyword evidence="3" id="KW-0677">Repeat</keyword>
<evidence type="ECO:0000256" key="4">
    <source>
        <dbReference type="ARBA" id="ARBA00022741"/>
    </source>
</evidence>
<organism evidence="9 10">
    <name type="scientific">Ziziphus jujuba</name>
    <name type="common">Chinese jujube</name>
    <name type="synonym">Ziziphus sativa</name>
    <dbReference type="NCBI Taxonomy" id="326968"/>
    <lineage>
        <taxon>Eukaryota</taxon>
        <taxon>Viridiplantae</taxon>
        <taxon>Streptophyta</taxon>
        <taxon>Embryophyta</taxon>
        <taxon>Tracheophyta</taxon>
        <taxon>Spermatophyta</taxon>
        <taxon>Magnoliopsida</taxon>
        <taxon>eudicotyledons</taxon>
        <taxon>Gunneridae</taxon>
        <taxon>Pentapetalae</taxon>
        <taxon>rosids</taxon>
        <taxon>fabids</taxon>
        <taxon>Rosales</taxon>
        <taxon>Rhamnaceae</taxon>
        <taxon>Paliureae</taxon>
        <taxon>Ziziphus</taxon>
    </lineage>
</organism>
<evidence type="ECO:0000313" key="10">
    <source>
        <dbReference type="RefSeq" id="XP_048330317.2"/>
    </source>
</evidence>
<dbReference type="InterPro" id="IPR002182">
    <property type="entry name" value="NB-ARC"/>
</dbReference>
<dbReference type="SUPFAM" id="SSF52540">
    <property type="entry name" value="P-loop containing nucleoside triphosphate hydrolases"/>
    <property type="match status" value="1"/>
</dbReference>
<feature type="domain" description="Disease resistance protein At4g27190-like leucine-rich repeats" evidence="8">
    <location>
        <begin position="1057"/>
        <end position="1179"/>
    </location>
</feature>
<dbReference type="Pfam" id="PF00931">
    <property type="entry name" value="NB-ARC"/>
    <property type="match status" value="1"/>
</dbReference>
<keyword evidence="9" id="KW-1185">Reference proteome</keyword>
<reference evidence="9 10" key="1">
    <citation type="submission" date="2025-05" db="UniProtKB">
        <authorList>
            <consortium name="RefSeq"/>
        </authorList>
    </citation>
    <scope>NUCLEOTIDE SEQUENCE [LARGE SCALE GENOMIC DNA]</scope>
    <source>
        <tissue evidence="10 11">Seedling</tissue>
    </source>
</reference>
<evidence type="ECO:0000256" key="5">
    <source>
        <dbReference type="ARBA" id="ARBA00022821"/>
    </source>
</evidence>
<feature type="domain" description="NB-ARC" evidence="7">
    <location>
        <begin position="21"/>
        <end position="143"/>
    </location>
</feature>
<proteinExistence type="inferred from homology"/>
<protein>
    <submittedName>
        <fullName evidence="10 11">Uncharacterized protein LOC107419328</fullName>
    </submittedName>
</protein>
<evidence type="ECO:0000256" key="2">
    <source>
        <dbReference type="ARBA" id="ARBA00022614"/>
    </source>
</evidence>
<keyword evidence="6" id="KW-0067">ATP-binding</keyword>
<dbReference type="Gene3D" id="3.80.10.10">
    <property type="entry name" value="Ribonuclease Inhibitor"/>
    <property type="match status" value="7"/>
</dbReference>
<gene>
    <name evidence="10 11" type="primary">LOC107419328</name>
</gene>
<dbReference type="InterPro" id="IPR057135">
    <property type="entry name" value="At4g27190-like_LRR"/>
</dbReference>
<evidence type="ECO:0000256" key="6">
    <source>
        <dbReference type="ARBA" id="ARBA00022840"/>
    </source>
</evidence>
<dbReference type="PANTHER" id="PTHR33463:SF198">
    <property type="entry name" value="RPP4C3"/>
    <property type="match status" value="1"/>
</dbReference>
<evidence type="ECO:0000313" key="11">
    <source>
        <dbReference type="RefSeq" id="XP_048330318.2"/>
    </source>
</evidence>
<dbReference type="PRINTS" id="PR00364">
    <property type="entry name" value="DISEASERSIST"/>
</dbReference>
<feature type="domain" description="Disease resistance protein At4g27190-like leucine-rich repeats" evidence="8">
    <location>
        <begin position="1215"/>
        <end position="1339"/>
    </location>
</feature>
<comment type="similarity">
    <text evidence="1">Belongs to the disease resistance NB-LRR family.</text>
</comment>